<dbReference type="RefSeq" id="WP_061274082.1">
    <property type="nucleotide sequence ID" value="NZ_CP023525.1"/>
</dbReference>
<evidence type="ECO:0000313" key="2">
    <source>
        <dbReference type="Proteomes" id="UP000217979"/>
    </source>
</evidence>
<reference evidence="1 2" key="1">
    <citation type="submission" date="2017-09" db="EMBL/GenBank/DDBJ databases">
        <title>FDA dAtabase for Regulatory Grade micrObial Sequences (FDA-ARGOS): Supporting development and validation of Infectious Disease Dx tests.</title>
        <authorList>
            <person name="Minogue T."/>
            <person name="Wolcott M."/>
            <person name="Wasieloski L."/>
            <person name="Aguilar W."/>
            <person name="Moore D."/>
            <person name="Tallon L."/>
            <person name="Sadzewicz L."/>
            <person name="Ott S."/>
            <person name="Zhao X."/>
            <person name="Nagaraj S."/>
            <person name="Vavikolanu K."/>
            <person name="Aluvathingal J."/>
            <person name="Nadendla S."/>
            <person name="Sichtig H."/>
        </authorList>
    </citation>
    <scope>NUCLEOTIDE SEQUENCE [LARGE SCALE GENOMIC DNA]</scope>
    <source>
        <strain evidence="1 2">FDAARGOS_392</strain>
    </source>
</reference>
<accession>A0A291DZX9</accession>
<dbReference type="EMBL" id="CP023525">
    <property type="protein sequence ID" value="ATF93367.1"/>
    <property type="molecule type" value="Genomic_DNA"/>
</dbReference>
<organism evidence="1 2">
    <name type="scientific">Cedecea neteri</name>
    <dbReference type="NCBI Taxonomy" id="158822"/>
    <lineage>
        <taxon>Bacteria</taxon>
        <taxon>Pseudomonadati</taxon>
        <taxon>Pseudomonadota</taxon>
        <taxon>Gammaproteobacteria</taxon>
        <taxon>Enterobacterales</taxon>
        <taxon>Enterobacteriaceae</taxon>
        <taxon>Cedecea</taxon>
    </lineage>
</organism>
<name>A0A291DZX9_9ENTR</name>
<dbReference type="Proteomes" id="UP000217979">
    <property type="component" value="Chromosome"/>
</dbReference>
<evidence type="ECO:0000313" key="1">
    <source>
        <dbReference type="EMBL" id="ATF93367.1"/>
    </source>
</evidence>
<sequence>MSKQTLKDKKEINRHIAWLMMNQYSQMAYNLVKSNEVDLPFMLSGDTPHMMYTICQNNIKADFANFKAEQNIECEKLSRADTKAIINMTLYFHERFVVPHILRILSDDDTYWKLKIDWEAR</sequence>
<proteinExistence type="predicted"/>
<gene>
    <name evidence="1" type="ORF">CO704_15255</name>
</gene>
<protein>
    <submittedName>
        <fullName evidence="1">Uncharacterized protein</fullName>
    </submittedName>
</protein>
<dbReference type="AlphaFoldDB" id="A0A291DZX9"/>